<sequence length="121" mass="13888">MNTKLFDVIHEEQSDRHVIYVKGELDLASAEQFRNIAEPLANDKTKTLVIYLKDLTYIDSTGIGIFVSLLKRRQQLQAPVLIENIPPKIQRLFDLTGVSRFFAAERETTKQKGQKANDERV</sequence>
<dbReference type="AlphaFoldDB" id="A0A023DAU7"/>
<gene>
    <name evidence="4" type="primary">rsbV</name>
    <name evidence="4" type="ORF">GCA01S_004_00700</name>
</gene>
<dbReference type="GO" id="GO:0043856">
    <property type="term" value="F:anti-sigma factor antagonist activity"/>
    <property type="evidence" value="ECO:0007669"/>
    <property type="project" value="InterPro"/>
</dbReference>
<protein>
    <recommendedName>
        <fullName evidence="2">Anti-sigma factor antagonist</fullName>
    </recommendedName>
</protein>
<dbReference type="PROSITE" id="PS50801">
    <property type="entry name" value="STAS"/>
    <property type="match status" value="1"/>
</dbReference>
<organism evidence="4 5">
    <name type="scientific">Parageobacillus caldoxylosilyticus NBRC 107762</name>
    <dbReference type="NCBI Taxonomy" id="1220594"/>
    <lineage>
        <taxon>Bacteria</taxon>
        <taxon>Bacillati</taxon>
        <taxon>Bacillota</taxon>
        <taxon>Bacilli</taxon>
        <taxon>Bacillales</taxon>
        <taxon>Anoxybacillaceae</taxon>
        <taxon>Saccharococcus</taxon>
    </lineage>
</organism>
<dbReference type="SUPFAM" id="SSF52091">
    <property type="entry name" value="SpoIIaa-like"/>
    <property type="match status" value="1"/>
</dbReference>
<dbReference type="Proteomes" id="UP000023561">
    <property type="component" value="Unassembled WGS sequence"/>
</dbReference>
<evidence type="ECO:0000313" key="4">
    <source>
        <dbReference type="EMBL" id="GAJ38470.1"/>
    </source>
</evidence>
<dbReference type="Pfam" id="PF01740">
    <property type="entry name" value="STAS"/>
    <property type="match status" value="1"/>
</dbReference>
<evidence type="ECO:0000256" key="1">
    <source>
        <dbReference type="ARBA" id="ARBA00009013"/>
    </source>
</evidence>
<dbReference type="NCBIfam" id="TIGR00377">
    <property type="entry name" value="ant_ant_sig"/>
    <property type="match status" value="1"/>
</dbReference>
<evidence type="ECO:0000313" key="5">
    <source>
        <dbReference type="Proteomes" id="UP000023561"/>
    </source>
</evidence>
<dbReference type="RefSeq" id="WP_042406888.1">
    <property type="nucleotide sequence ID" value="NZ_BAWO01000004.1"/>
</dbReference>
<dbReference type="EMBL" id="BAWO01000004">
    <property type="protein sequence ID" value="GAJ38470.1"/>
    <property type="molecule type" value="Genomic_DNA"/>
</dbReference>
<dbReference type="PANTHER" id="PTHR33495">
    <property type="entry name" value="ANTI-SIGMA FACTOR ANTAGONIST TM_1081-RELATED-RELATED"/>
    <property type="match status" value="1"/>
</dbReference>
<evidence type="ECO:0000259" key="3">
    <source>
        <dbReference type="PROSITE" id="PS50801"/>
    </source>
</evidence>
<dbReference type="InterPro" id="IPR036513">
    <property type="entry name" value="STAS_dom_sf"/>
</dbReference>
<dbReference type="InterPro" id="IPR002645">
    <property type="entry name" value="STAS_dom"/>
</dbReference>
<evidence type="ECO:0000256" key="2">
    <source>
        <dbReference type="RuleBase" id="RU003749"/>
    </source>
</evidence>
<dbReference type="InterPro" id="IPR003658">
    <property type="entry name" value="Anti-sigma_ant"/>
</dbReference>
<proteinExistence type="inferred from homology"/>
<reference evidence="4 5" key="1">
    <citation type="submission" date="2014-04" db="EMBL/GenBank/DDBJ databases">
        <title>Whole genome shotgun sequence of Geobacillus caldoxylosilyticus NBRC 107762.</title>
        <authorList>
            <person name="Hosoyama A."/>
            <person name="Hosoyama Y."/>
            <person name="Katano-Makiyama Y."/>
            <person name="Tsuchikane K."/>
            <person name="Ohji S."/>
            <person name="Ichikawa N."/>
            <person name="Yamazoe A."/>
            <person name="Fujita N."/>
        </authorList>
    </citation>
    <scope>NUCLEOTIDE SEQUENCE [LARGE SCALE GENOMIC DNA]</scope>
    <source>
        <strain evidence="4 5">NBRC 107762</strain>
    </source>
</reference>
<accession>A0A023DAU7</accession>
<comment type="caution">
    <text evidence="4">The sequence shown here is derived from an EMBL/GenBank/DDBJ whole genome shotgun (WGS) entry which is preliminary data.</text>
</comment>
<feature type="domain" description="STAS" evidence="3">
    <location>
        <begin position="18"/>
        <end position="121"/>
    </location>
</feature>
<dbReference type="OrthoDB" id="9793697at2"/>
<dbReference type="CDD" id="cd07043">
    <property type="entry name" value="STAS_anti-anti-sigma_factors"/>
    <property type="match status" value="1"/>
</dbReference>
<name>A0A023DAU7_9BACL</name>
<keyword evidence="5" id="KW-1185">Reference proteome</keyword>
<dbReference type="PANTHER" id="PTHR33495:SF2">
    <property type="entry name" value="ANTI-SIGMA FACTOR ANTAGONIST TM_1081-RELATED"/>
    <property type="match status" value="1"/>
</dbReference>
<comment type="similarity">
    <text evidence="1 2">Belongs to the anti-sigma-factor antagonist family.</text>
</comment>
<dbReference type="Gene3D" id="3.30.750.24">
    <property type="entry name" value="STAS domain"/>
    <property type="match status" value="1"/>
</dbReference>